<gene>
    <name evidence="2" type="ORF">CTI12_AA247180</name>
</gene>
<dbReference type="AlphaFoldDB" id="A0A2U1NNB1"/>
<protein>
    <submittedName>
        <fullName evidence="2">Uncharacterized protein</fullName>
    </submittedName>
</protein>
<dbReference type="EMBL" id="PKPP01002477">
    <property type="protein sequence ID" value="PWA74994.1"/>
    <property type="molecule type" value="Genomic_DNA"/>
</dbReference>
<dbReference type="Proteomes" id="UP000245207">
    <property type="component" value="Unassembled WGS sequence"/>
</dbReference>
<sequence>MGNIDPKVASTSSNDQATNDGSTKAKVGSGLAPNVVPSTSFANMLKHGRNLKKINFRPLVNENRVGNHDTVPKAAMESVLSSRYEAALNFVRDEAYR</sequence>
<comment type="caution">
    <text evidence="2">The sequence shown here is derived from an EMBL/GenBank/DDBJ whole genome shotgun (WGS) entry which is preliminary data.</text>
</comment>
<evidence type="ECO:0000313" key="2">
    <source>
        <dbReference type="EMBL" id="PWA74994.1"/>
    </source>
</evidence>
<organism evidence="2 3">
    <name type="scientific">Artemisia annua</name>
    <name type="common">Sweet wormwood</name>
    <dbReference type="NCBI Taxonomy" id="35608"/>
    <lineage>
        <taxon>Eukaryota</taxon>
        <taxon>Viridiplantae</taxon>
        <taxon>Streptophyta</taxon>
        <taxon>Embryophyta</taxon>
        <taxon>Tracheophyta</taxon>
        <taxon>Spermatophyta</taxon>
        <taxon>Magnoliopsida</taxon>
        <taxon>eudicotyledons</taxon>
        <taxon>Gunneridae</taxon>
        <taxon>Pentapetalae</taxon>
        <taxon>asterids</taxon>
        <taxon>campanulids</taxon>
        <taxon>Asterales</taxon>
        <taxon>Asteraceae</taxon>
        <taxon>Asteroideae</taxon>
        <taxon>Anthemideae</taxon>
        <taxon>Artemisiinae</taxon>
        <taxon>Artemisia</taxon>
    </lineage>
</organism>
<feature type="compositionally biased region" description="Polar residues" evidence="1">
    <location>
        <begin position="9"/>
        <end position="22"/>
    </location>
</feature>
<accession>A0A2U1NNB1</accession>
<feature type="region of interest" description="Disordered" evidence="1">
    <location>
        <begin position="1"/>
        <end position="33"/>
    </location>
</feature>
<proteinExistence type="predicted"/>
<evidence type="ECO:0000313" key="3">
    <source>
        <dbReference type="Proteomes" id="UP000245207"/>
    </source>
</evidence>
<reference evidence="2 3" key="1">
    <citation type="journal article" date="2018" name="Mol. Plant">
        <title>The genome of Artemisia annua provides insight into the evolution of Asteraceae family and artemisinin biosynthesis.</title>
        <authorList>
            <person name="Shen Q."/>
            <person name="Zhang L."/>
            <person name="Liao Z."/>
            <person name="Wang S."/>
            <person name="Yan T."/>
            <person name="Shi P."/>
            <person name="Liu M."/>
            <person name="Fu X."/>
            <person name="Pan Q."/>
            <person name="Wang Y."/>
            <person name="Lv Z."/>
            <person name="Lu X."/>
            <person name="Zhang F."/>
            <person name="Jiang W."/>
            <person name="Ma Y."/>
            <person name="Chen M."/>
            <person name="Hao X."/>
            <person name="Li L."/>
            <person name="Tang Y."/>
            <person name="Lv G."/>
            <person name="Zhou Y."/>
            <person name="Sun X."/>
            <person name="Brodelius P.E."/>
            <person name="Rose J.K.C."/>
            <person name="Tang K."/>
        </authorList>
    </citation>
    <scope>NUCLEOTIDE SEQUENCE [LARGE SCALE GENOMIC DNA]</scope>
    <source>
        <strain evidence="3">cv. Huhao1</strain>
        <tissue evidence="2">Leaf</tissue>
    </source>
</reference>
<name>A0A2U1NNB1_ARTAN</name>
<keyword evidence="3" id="KW-1185">Reference proteome</keyword>
<evidence type="ECO:0000256" key="1">
    <source>
        <dbReference type="SAM" id="MobiDB-lite"/>
    </source>
</evidence>